<dbReference type="PROSITE" id="PS51975">
    <property type="entry name" value="RNASE_H_2"/>
    <property type="match status" value="1"/>
</dbReference>
<dbReference type="EMBL" id="JALLBG020000272">
    <property type="protein sequence ID" value="KAL3757153.1"/>
    <property type="molecule type" value="Genomic_DNA"/>
</dbReference>
<dbReference type="Proteomes" id="UP001530293">
    <property type="component" value="Unassembled WGS sequence"/>
</dbReference>
<evidence type="ECO:0000256" key="1">
    <source>
        <dbReference type="ARBA" id="ARBA00000077"/>
    </source>
</evidence>
<dbReference type="Gene3D" id="3.30.420.10">
    <property type="entry name" value="Ribonuclease H-like superfamily/Ribonuclease H"/>
    <property type="match status" value="1"/>
</dbReference>
<evidence type="ECO:0000256" key="9">
    <source>
        <dbReference type="ARBA" id="ARBA00022801"/>
    </source>
</evidence>
<comment type="similarity">
    <text evidence="4 12">Belongs to the RNase HII family.</text>
</comment>
<protein>
    <recommendedName>
        <fullName evidence="12">Ribonuclease</fullName>
        <ecNumber evidence="12">3.1.26.4</ecNumber>
    </recommendedName>
</protein>
<evidence type="ECO:0000256" key="12">
    <source>
        <dbReference type="RuleBase" id="RU003515"/>
    </source>
</evidence>
<comment type="function">
    <text evidence="2 12">Endonuclease that specifically degrades the RNA of RNA-DNA hybrids.</text>
</comment>
<evidence type="ECO:0000313" key="15">
    <source>
        <dbReference type="EMBL" id="KAL3757153.1"/>
    </source>
</evidence>
<evidence type="ECO:0000256" key="6">
    <source>
        <dbReference type="ARBA" id="ARBA00022722"/>
    </source>
</evidence>
<keyword evidence="8 12" id="KW-0255">Endonuclease</keyword>
<keyword evidence="16" id="KW-1185">Reference proteome</keyword>
<evidence type="ECO:0000256" key="13">
    <source>
        <dbReference type="SAM" id="SignalP"/>
    </source>
</evidence>
<proteinExistence type="inferred from homology"/>
<dbReference type="GO" id="GO:0046872">
    <property type="term" value="F:metal ion binding"/>
    <property type="evidence" value="ECO:0007669"/>
    <property type="project" value="UniProtKB-KW"/>
</dbReference>
<evidence type="ECO:0000256" key="7">
    <source>
        <dbReference type="ARBA" id="ARBA00022723"/>
    </source>
</evidence>
<dbReference type="PANTHER" id="PTHR10954:SF23">
    <property type="entry name" value="RIBONUCLEASE"/>
    <property type="match status" value="1"/>
</dbReference>
<dbReference type="GO" id="GO:0005737">
    <property type="term" value="C:cytoplasm"/>
    <property type="evidence" value="ECO:0007669"/>
    <property type="project" value="UniProtKB-SubCell"/>
</dbReference>
<sequence>MPAARFFLSFTLPAISAAYVFNLSSSYAGTSFRRRDINTNQYQYPTTQRLSSTQLSLGKRVSIQQVKSRQKIKQQSLKSLLDVENDLCARGYRYIIGADDTGGAGCIAGPIVVASCCLLKPLPWFLHIENESTDHIVSQSAMETLSKVNDCKILTRDLRQDIFDTVKQYPDVFAVSIAQRSPQQVDEMNISRATQEAFAESIETLVDQYELPFGEIYAIVDGKLSPKLYSSQRKQYHLLDECEKFDLPKISEIFPVRPYVNGDALVYTVALSSIIARVVRDAIMNDLHHQHPLYGFAEHAGFGRRDHIEAIHRLGAIEGVHRMSFKQVKGR</sequence>
<dbReference type="InterPro" id="IPR012337">
    <property type="entry name" value="RNaseH-like_sf"/>
</dbReference>
<keyword evidence="9 12" id="KW-0378">Hydrolase</keyword>
<dbReference type="CDD" id="cd07182">
    <property type="entry name" value="RNase_HII_bacteria_HII_like"/>
    <property type="match status" value="1"/>
</dbReference>
<reference evidence="15 16" key="1">
    <citation type="submission" date="2024-10" db="EMBL/GenBank/DDBJ databases">
        <title>Updated reference genomes for cyclostephanoid diatoms.</title>
        <authorList>
            <person name="Roberts W.R."/>
            <person name="Alverson A.J."/>
        </authorList>
    </citation>
    <scope>NUCLEOTIDE SEQUENCE [LARGE SCALE GENOMIC DNA]</scope>
    <source>
        <strain evidence="15 16">AJA232-27</strain>
    </source>
</reference>
<dbReference type="InterPro" id="IPR036397">
    <property type="entry name" value="RNaseH_sf"/>
</dbReference>
<dbReference type="GO" id="GO:0004523">
    <property type="term" value="F:RNA-DNA hybrid ribonuclease activity"/>
    <property type="evidence" value="ECO:0007669"/>
    <property type="project" value="UniProtKB-EC"/>
</dbReference>
<evidence type="ECO:0000256" key="4">
    <source>
        <dbReference type="ARBA" id="ARBA00007383"/>
    </source>
</evidence>
<dbReference type="SUPFAM" id="SSF53098">
    <property type="entry name" value="Ribonuclease H-like"/>
    <property type="match status" value="1"/>
</dbReference>
<evidence type="ECO:0000256" key="3">
    <source>
        <dbReference type="ARBA" id="ARBA00004496"/>
    </source>
</evidence>
<dbReference type="InterPro" id="IPR022898">
    <property type="entry name" value="RNase_HII"/>
</dbReference>
<dbReference type="Pfam" id="PF01351">
    <property type="entry name" value="RNase_HII"/>
    <property type="match status" value="1"/>
</dbReference>
<dbReference type="InterPro" id="IPR024567">
    <property type="entry name" value="RNase_HII/HIII_dom"/>
</dbReference>
<evidence type="ECO:0000313" key="16">
    <source>
        <dbReference type="Proteomes" id="UP001530293"/>
    </source>
</evidence>
<comment type="subcellular location">
    <subcellularLocation>
        <location evidence="3">Cytoplasm</location>
    </subcellularLocation>
</comment>
<dbReference type="InterPro" id="IPR001352">
    <property type="entry name" value="RNase_HII/HIII"/>
</dbReference>
<organism evidence="15 16">
    <name type="scientific">Discostella pseudostelligera</name>
    <dbReference type="NCBI Taxonomy" id="259834"/>
    <lineage>
        <taxon>Eukaryota</taxon>
        <taxon>Sar</taxon>
        <taxon>Stramenopiles</taxon>
        <taxon>Ochrophyta</taxon>
        <taxon>Bacillariophyta</taxon>
        <taxon>Coscinodiscophyceae</taxon>
        <taxon>Thalassiosirophycidae</taxon>
        <taxon>Stephanodiscales</taxon>
        <taxon>Stephanodiscaceae</taxon>
        <taxon>Discostella</taxon>
    </lineage>
</organism>
<feature type="signal peptide" evidence="13">
    <location>
        <begin position="1"/>
        <end position="17"/>
    </location>
</feature>
<accession>A0ABD3M0B4</accession>
<dbReference type="AlphaFoldDB" id="A0ABD3M0B4"/>
<feature type="domain" description="RNase H type-2" evidence="14">
    <location>
        <begin position="94"/>
        <end position="331"/>
    </location>
</feature>
<evidence type="ECO:0000256" key="11">
    <source>
        <dbReference type="PROSITE-ProRule" id="PRU01319"/>
    </source>
</evidence>
<comment type="catalytic activity">
    <reaction evidence="1 12">
        <text>Endonucleolytic cleavage to 5'-phosphomonoester.</text>
        <dbReference type="EC" id="3.1.26.4"/>
    </reaction>
</comment>
<gene>
    <name evidence="15" type="ORF">ACHAWU_004585</name>
</gene>
<keyword evidence="10" id="KW-0464">Manganese</keyword>
<evidence type="ECO:0000256" key="2">
    <source>
        <dbReference type="ARBA" id="ARBA00004065"/>
    </source>
</evidence>
<comment type="caution">
    <text evidence="15">The sequence shown here is derived from an EMBL/GenBank/DDBJ whole genome shotgun (WGS) entry which is preliminary data.</text>
</comment>
<evidence type="ECO:0000256" key="10">
    <source>
        <dbReference type="ARBA" id="ARBA00023211"/>
    </source>
</evidence>
<evidence type="ECO:0000256" key="5">
    <source>
        <dbReference type="ARBA" id="ARBA00022490"/>
    </source>
</evidence>
<keyword evidence="13" id="KW-0732">Signal</keyword>
<name>A0ABD3M0B4_9STRA</name>
<dbReference type="EC" id="3.1.26.4" evidence="12"/>
<evidence type="ECO:0000259" key="14">
    <source>
        <dbReference type="PROSITE" id="PS51975"/>
    </source>
</evidence>
<comment type="caution">
    <text evidence="11">Lacks conserved residue(s) required for the propagation of feature annotation.</text>
</comment>
<feature type="chain" id="PRO_5044873488" description="Ribonuclease" evidence="13">
    <location>
        <begin position="18"/>
        <end position="331"/>
    </location>
</feature>
<keyword evidence="6 12" id="KW-0540">Nuclease</keyword>
<dbReference type="PANTHER" id="PTHR10954">
    <property type="entry name" value="RIBONUCLEASE H2 SUBUNIT A"/>
    <property type="match status" value="1"/>
</dbReference>
<keyword evidence="5" id="KW-0963">Cytoplasm</keyword>
<evidence type="ECO:0000256" key="8">
    <source>
        <dbReference type="ARBA" id="ARBA00022759"/>
    </source>
</evidence>
<keyword evidence="7" id="KW-0479">Metal-binding</keyword>
<dbReference type="GO" id="GO:0003723">
    <property type="term" value="F:RNA binding"/>
    <property type="evidence" value="ECO:0007669"/>
    <property type="project" value="UniProtKB-UniRule"/>
</dbReference>